<proteinExistence type="predicted"/>
<comment type="caution">
    <text evidence="1">The sequence shown here is derived from an EMBL/GenBank/DDBJ whole genome shotgun (WGS) entry which is preliminary data.</text>
</comment>
<protein>
    <submittedName>
        <fullName evidence="1">Uncharacterized protein</fullName>
    </submittedName>
</protein>
<organism evidence="1 2">
    <name type="scientific">Glomus cerebriforme</name>
    <dbReference type="NCBI Taxonomy" id="658196"/>
    <lineage>
        <taxon>Eukaryota</taxon>
        <taxon>Fungi</taxon>
        <taxon>Fungi incertae sedis</taxon>
        <taxon>Mucoromycota</taxon>
        <taxon>Glomeromycotina</taxon>
        <taxon>Glomeromycetes</taxon>
        <taxon>Glomerales</taxon>
        <taxon>Glomeraceae</taxon>
        <taxon>Glomus</taxon>
    </lineage>
</organism>
<dbReference type="Proteomes" id="UP000265703">
    <property type="component" value="Unassembled WGS sequence"/>
</dbReference>
<dbReference type="AlphaFoldDB" id="A0A397T692"/>
<dbReference type="EMBL" id="QKYT01000175">
    <property type="protein sequence ID" value="RIA90631.1"/>
    <property type="molecule type" value="Genomic_DNA"/>
</dbReference>
<reference evidence="1 2" key="1">
    <citation type="submission" date="2018-06" db="EMBL/GenBank/DDBJ databases">
        <title>Comparative genomics reveals the genomic features of Rhizophagus irregularis, R. cerebriforme, R. diaphanum and Gigaspora rosea, and their symbiotic lifestyle signature.</title>
        <authorList>
            <person name="Morin E."/>
            <person name="San Clemente H."/>
            <person name="Chen E.C.H."/>
            <person name="De La Providencia I."/>
            <person name="Hainaut M."/>
            <person name="Kuo A."/>
            <person name="Kohler A."/>
            <person name="Murat C."/>
            <person name="Tang N."/>
            <person name="Roy S."/>
            <person name="Loubradou J."/>
            <person name="Henrissat B."/>
            <person name="Grigoriev I.V."/>
            <person name="Corradi N."/>
            <person name="Roux C."/>
            <person name="Martin F.M."/>
        </authorList>
    </citation>
    <scope>NUCLEOTIDE SEQUENCE [LARGE SCALE GENOMIC DNA]</scope>
    <source>
        <strain evidence="1 2">DAOM 227022</strain>
    </source>
</reference>
<accession>A0A397T692</accession>
<name>A0A397T692_9GLOM</name>
<keyword evidence="2" id="KW-1185">Reference proteome</keyword>
<evidence type="ECO:0000313" key="2">
    <source>
        <dbReference type="Proteomes" id="UP000265703"/>
    </source>
</evidence>
<gene>
    <name evidence="1" type="ORF">C1645_823077</name>
</gene>
<sequence>MRQGKPVKSPNWLVGYRSIDEEFDINSTNGSLNVLSTYATSSKKRNIEDSNIETHNTNGKRIKTI</sequence>
<dbReference type="OrthoDB" id="2385107at2759"/>
<evidence type="ECO:0000313" key="1">
    <source>
        <dbReference type="EMBL" id="RIA90631.1"/>
    </source>
</evidence>